<dbReference type="Pfam" id="PF08818">
    <property type="entry name" value="DUF1801"/>
    <property type="match status" value="1"/>
</dbReference>
<reference evidence="2" key="1">
    <citation type="journal article" date="2014" name="Int. J. Syst. Evol. Microbiol.">
        <title>Complete genome of a new Firmicutes species belonging to the dominant human colonic microbiota ('Ruminococcus bicirculans') reveals two chromosomes and a selective capacity to utilize plant glucans.</title>
        <authorList>
            <consortium name="NISC Comparative Sequencing Program"/>
            <person name="Wegmann U."/>
            <person name="Louis P."/>
            <person name="Goesmann A."/>
            <person name="Henrissat B."/>
            <person name="Duncan S.H."/>
            <person name="Flint H.J."/>
        </authorList>
    </citation>
    <scope>NUCLEOTIDE SEQUENCE</scope>
    <source>
        <strain evidence="2">NBRC 108216</strain>
    </source>
</reference>
<keyword evidence="3" id="KW-1185">Reference proteome</keyword>
<accession>A0ABQ5UX31</accession>
<dbReference type="InterPro" id="IPR014922">
    <property type="entry name" value="YdhG-like"/>
</dbReference>
<proteinExistence type="predicted"/>
<dbReference type="EMBL" id="BSNJ01000002">
    <property type="protein sequence ID" value="GLQ19841.1"/>
    <property type="molecule type" value="Genomic_DNA"/>
</dbReference>
<gene>
    <name evidence="2" type="ORF">GCM10007854_07960</name>
</gene>
<feature type="domain" description="YdhG-like" evidence="1">
    <location>
        <begin position="24"/>
        <end position="131"/>
    </location>
</feature>
<evidence type="ECO:0000313" key="2">
    <source>
        <dbReference type="EMBL" id="GLQ19841.1"/>
    </source>
</evidence>
<dbReference type="SUPFAM" id="SSF159888">
    <property type="entry name" value="YdhG-like"/>
    <property type="match status" value="1"/>
</dbReference>
<evidence type="ECO:0000313" key="3">
    <source>
        <dbReference type="Proteomes" id="UP001161390"/>
    </source>
</evidence>
<sequence length="142" mass="16225">MTNKTVPTDLKIGDYISSITDSQRREDCQWLLETMQDISGYEPTLWGASLKSAIVGFGTYHYKYESGREGDFMRLGFANRAQNISLYIIPGYESLGDELSRLGKHKTGKSCLYIKRLSDVDRDVLKDIIRKDVAIMAERYPE</sequence>
<name>A0ABQ5UX31_9PROT</name>
<comment type="caution">
    <text evidence="2">The sequence shown here is derived from an EMBL/GenBank/DDBJ whole genome shotgun (WGS) entry which is preliminary data.</text>
</comment>
<evidence type="ECO:0000259" key="1">
    <source>
        <dbReference type="Pfam" id="PF08818"/>
    </source>
</evidence>
<dbReference type="Proteomes" id="UP001161390">
    <property type="component" value="Unassembled WGS sequence"/>
</dbReference>
<protein>
    <recommendedName>
        <fullName evidence="1">YdhG-like domain-containing protein</fullName>
    </recommendedName>
</protein>
<dbReference type="RefSeq" id="WP_284369867.1">
    <property type="nucleotide sequence ID" value="NZ_BSNJ01000002.1"/>
</dbReference>
<organism evidence="2 3">
    <name type="scientific">Algimonas porphyrae</name>
    <dbReference type="NCBI Taxonomy" id="1128113"/>
    <lineage>
        <taxon>Bacteria</taxon>
        <taxon>Pseudomonadati</taxon>
        <taxon>Pseudomonadota</taxon>
        <taxon>Alphaproteobacteria</taxon>
        <taxon>Maricaulales</taxon>
        <taxon>Robiginitomaculaceae</taxon>
        <taxon>Algimonas</taxon>
    </lineage>
</organism>
<reference evidence="2" key="2">
    <citation type="submission" date="2023-01" db="EMBL/GenBank/DDBJ databases">
        <title>Draft genome sequence of Algimonas porphyrae strain NBRC 108216.</title>
        <authorList>
            <person name="Sun Q."/>
            <person name="Mori K."/>
        </authorList>
    </citation>
    <scope>NUCLEOTIDE SEQUENCE</scope>
    <source>
        <strain evidence="2">NBRC 108216</strain>
    </source>
</reference>